<feature type="repeat" description="TPR" evidence="12">
    <location>
        <begin position="328"/>
        <end position="361"/>
    </location>
</feature>
<dbReference type="InterPro" id="IPR013105">
    <property type="entry name" value="TPR_2"/>
</dbReference>
<keyword evidence="5" id="KW-0997">Cell inner membrane</keyword>
<evidence type="ECO:0000256" key="3">
    <source>
        <dbReference type="ARBA" id="ARBA00004744"/>
    </source>
</evidence>
<evidence type="ECO:0000256" key="13">
    <source>
        <dbReference type="SAM" id="Phobius"/>
    </source>
</evidence>
<dbReference type="InterPro" id="IPR010817">
    <property type="entry name" value="HemY_N"/>
</dbReference>
<evidence type="ECO:0000313" key="15">
    <source>
        <dbReference type="EMBL" id="SCC38299.1"/>
    </source>
</evidence>
<sequence length="399" mass="45492">MLKVLLLFALLIAGIVLGPMLAGHQGYVLIQTDNYNIETSVTGLVIILVLALVMMFALEWLLRRLFRTSAHTRGWFVGRKRRRARKQTEQALLKLAEGDYQQVEKLMSKNADHAEHPMVNYLLAAEAAQQRGDETRANQHLERAAELSEKDPIPVEITRVRLQLARNENHAARHGVDKLLEITPRHPEVLRLAEQAYIRTGAWASLLDIIPSMAKANVGDDEHRDALQQQAWIGIMDQARADLGSEGLKSWWKNQSRKTRQQVVLQVAMAEHLIECDDHDTAQDIILEGLKRQYDDRLVLVIPRLKTNNPQQIEKVLRQQIKTQGDRPLLWSTLGQSLMKHGEWQEATLAFRAALKQRPEAFDYAWLADCLDRLHQPEEAATMRRDGLLLTLQNNPSGN</sequence>
<keyword evidence="10 13" id="KW-0472">Membrane</keyword>
<dbReference type="NCBIfam" id="TIGR00540">
    <property type="entry name" value="TPR_hemY_coli"/>
    <property type="match status" value="1"/>
</dbReference>
<evidence type="ECO:0000256" key="10">
    <source>
        <dbReference type="ARBA" id="ARBA00023136"/>
    </source>
</evidence>
<dbReference type="Pfam" id="PF07719">
    <property type="entry name" value="TPR_2"/>
    <property type="match status" value="1"/>
</dbReference>
<proteinExistence type="predicted"/>
<accession>A0A1C4E3X6</accession>
<evidence type="ECO:0000313" key="16">
    <source>
        <dbReference type="Proteomes" id="UP000198975"/>
    </source>
</evidence>
<evidence type="ECO:0000256" key="12">
    <source>
        <dbReference type="PROSITE-ProRule" id="PRU00339"/>
    </source>
</evidence>
<keyword evidence="8 12" id="KW-0802">TPR repeat</keyword>
<evidence type="ECO:0000259" key="14">
    <source>
        <dbReference type="Pfam" id="PF07219"/>
    </source>
</evidence>
<keyword evidence="7" id="KW-0677">Repeat</keyword>
<dbReference type="Pfam" id="PF07219">
    <property type="entry name" value="HemY_N"/>
    <property type="match status" value="1"/>
</dbReference>
<comment type="subcellular location">
    <subcellularLocation>
        <location evidence="2">Cell inner membrane</location>
        <topology evidence="2">Multi-pass membrane protein</topology>
    </subcellularLocation>
</comment>
<dbReference type="EMBL" id="FMAY01000017">
    <property type="protein sequence ID" value="SCC38299.1"/>
    <property type="molecule type" value="Genomic_DNA"/>
</dbReference>
<evidence type="ECO:0000256" key="7">
    <source>
        <dbReference type="ARBA" id="ARBA00022737"/>
    </source>
</evidence>
<gene>
    <name evidence="15" type="ORF">GA0061071_11749</name>
</gene>
<dbReference type="Proteomes" id="UP000198975">
    <property type="component" value="Unassembled WGS sequence"/>
</dbReference>
<name>A0A1C4E3X6_9ENTR</name>
<feature type="domain" description="HemY N-terminal" evidence="14">
    <location>
        <begin position="26"/>
        <end position="132"/>
    </location>
</feature>
<dbReference type="AlphaFoldDB" id="A0A1C4E3X6"/>
<dbReference type="InterPro" id="IPR005254">
    <property type="entry name" value="Heme_biosyn_assoc_TPR_pro"/>
</dbReference>
<keyword evidence="16" id="KW-1185">Reference proteome</keyword>
<dbReference type="NCBIfam" id="NF008017">
    <property type="entry name" value="PRK10747.1"/>
    <property type="match status" value="1"/>
</dbReference>
<dbReference type="GO" id="GO:0042168">
    <property type="term" value="P:heme metabolic process"/>
    <property type="evidence" value="ECO:0007669"/>
    <property type="project" value="InterPro"/>
</dbReference>
<keyword evidence="4" id="KW-1003">Cell membrane</keyword>
<dbReference type="GO" id="GO:0005886">
    <property type="term" value="C:plasma membrane"/>
    <property type="evidence" value="ECO:0007669"/>
    <property type="project" value="UniProtKB-SubCell"/>
</dbReference>
<protein>
    <submittedName>
        <fullName evidence="15">HemY protein</fullName>
    </submittedName>
</protein>
<evidence type="ECO:0000256" key="11">
    <source>
        <dbReference type="ARBA" id="ARBA00023244"/>
    </source>
</evidence>
<evidence type="ECO:0000256" key="6">
    <source>
        <dbReference type="ARBA" id="ARBA00022692"/>
    </source>
</evidence>
<reference evidence="16" key="1">
    <citation type="submission" date="2016-08" db="EMBL/GenBank/DDBJ databases">
        <authorList>
            <person name="Varghese N."/>
            <person name="Submissions Spin"/>
        </authorList>
    </citation>
    <scope>NUCLEOTIDE SEQUENCE [LARGE SCALE GENOMIC DNA]</scope>
    <source>
        <strain evidence="16">REICA_082</strain>
    </source>
</reference>
<dbReference type="GO" id="GO:0006779">
    <property type="term" value="P:porphyrin-containing compound biosynthetic process"/>
    <property type="evidence" value="ECO:0007669"/>
    <property type="project" value="UniProtKB-KW"/>
</dbReference>
<dbReference type="InterPro" id="IPR011990">
    <property type="entry name" value="TPR-like_helical_dom_sf"/>
</dbReference>
<feature type="transmembrane region" description="Helical" evidence="13">
    <location>
        <begin position="41"/>
        <end position="62"/>
    </location>
</feature>
<comment type="function">
    <text evidence="1">Involved in a late step of protoheme IX synthesis.</text>
</comment>
<organism evidence="15 16">
    <name type="scientific">Kosakonia oryzendophytica</name>
    <dbReference type="NCBI Taxonomy" id="1005665"/>
    <lineage>
        <taxon>Bacteria</taxon>
        <taxon>Pseudomonadati</taxon>
        <taxon>Pseudomonadota</taxon>
        <taxon>Gammaproteobacteria</taxon>
        <taxon>Enterobacterales</taxon>
        <taxon>Enterobacteriaceae</taxon>
        <taxon>Kosakonia</taxon>
    </lineage>
</organism>
<evidence type="ECO:0000256" key="5">
    <source>
        <dbReference type="ARBA" id="ARBA00022519"/>
    </source>
</evidence>
<dbReference type="RefSeq" id="WP_061499175.1">
    <property type="nucleotide sequence ID" value="NZ_CP115659.1"/>
</dbReference>
<dbReference type="UniPathway" id="UPA00252"/>
<dbReference type="InterPro" id="IPR019734">
    <property type="entry name" value="TPR_rpt"/>
</dbReference>
<keyword evidence="6 13" id="KW-0812">Transmembrane</keyword>
<dbReference type="SUPFAM" id="SSF48452">
    <property type="entry name" value="TPR-like"/>
    <property type="match status" value="1"/>
</dbReference>
<keyword evidence="9 13" id="KW-1133">Transmembrane helix</keyword>
<dbReference type="PROSITE" id="PS50005">
    <property type="entry name" value="TPR"/>
    <property type="match status" value="1"/>
</dbReference>
<evidence type="ECO:0000256" key="4">
    <source>
        <dbReference type="ARBA" id="ARBA00022475"/>
    </source>
</evidence>
<evidence type="ECO:0000256" key="9">
    <source>
        <dbReference type="ARBA" id="ARBA00022989"/>
    </source>
</evidence>
<comment type="pathway">
    <text evidence="3">Porphyrin-containing compound metabolism; protoheme biosynthesis.</text>
</comment>
<evidence type="ECO:0000256" key="2">
    <source>
        <dbReference type="ARBA" id="ARBA00004429"/>
    </source>
</evidence>
<keyword evidence="11" id="KW-0627">Porphyrin biosynthesis</keyword>
<dbReference type="Gene3D" id="1.25.40.10">
    <property type="entry name" value="Tetratricopeptide repeat domain"/>
    <property type="match status" value="2"/>
</dbReference>
<evidence type="ECO:0000256" key="1">
    <source>
        <dbReference type="ARBA" id="ARBA00002962"/>
    </source>
</evidence>
<evidence type="ECO:0000256" key="8">
    <source>
        <dbReference type="ARBA" id="ARBA00022803"/>
    </source>
</evidence>